<feature type="transmembrane region" description="Helical" evidence="16">
    <location>
        <begin position="20"/>
        <end position="40"/>
    </location>
</feature>
<evidence type="ECO:0000256" key="7">
    <source>
        <dbReference type="ARBA" id="ARBA00022692"/>
    </source>
</evidence>
<dbReference type="PANTHER" id="PTHR11435">
    <property type="entry name" value="NADH UBIQUINONE OXIDOREDUCTASE SUBUNIT ND6"/>
    <property type="match status" value="1"/>
</dbReference>
<evidence type="ECO:0000256" key="2">
    <source>
        <dbReference type="ARBA" id="ARBA00005698"/>
    </source>
</evidence>
<dbReference type="InterPro" id="IPR050269">
    <property type="entry name" value="ComplexI_Subunit6"/>
</dbReference>
<gene>
    <name evidence="17" type="primary">ND6</name>
</gene>
<dbReference type="GO" id="GO:0031966">
    <property type="term" value="C:mitochondrial membrane"/>
    <property type="evidence" value="ECO:0007669"/>
    <property type="project" value="UniProtKB-SubCell"/>
</dbReference>
<protein>
    <recommendedName>
        <fullName evidence="4">NADH-ubiquinone oxidoreductase chain 6</fullName>
        <ecNumber evidence="3">7.1.1.2</ecNumber>
    </recommendedName>
    <alternativeName>
        <fullName evidence="14">NADH dehydrogenase subunit 6</fullName>
    </alternativeName>
</protein>
<geneLocation type="mitochondrion" evidence="17"/>
<feature type="transmembrane region" description="Helical" evidence="16">
    <location>
        <begin position="46"/>
        <end position="68"/>
    </location>
</feature>
<evidence type="ECO:0000256" key="3">
    <source>
        <dbReference type="ARBA" id="ARBA00012944"/>
    </source>
</evidence>
<dbReference type="AlphaFoldDB" id="A0A6B9PN23"/>
<sequence>MSMIFSLSLSLSFTQLSHPLALGLTLIFHTLMICITATVWAKLSWFSFILFIIFLGATLVLFIYIASLASNNKFFLSTQLTMFIPSTILLTLGMLIMNLLPDNLVSSIGTTMELSSIKIDSLSTMNSISPLFDLTSAKITSFVILYLLLTMIVVVKLTSKCSGPLRKS</sequence>
<evidence type="ECO:0000256" key="8">
    <source>
        <dbReference type="ARBA" id="ARBA00022967"/>
    </source>
</evidence>
<evidence type="ECO:0000256" key="9">
    <source>
        <dbReference type="ARBA" id="ARBA00022982"/>
    </source>
</evidence>
<comment type="catalytic activity">
    <reaction evidence="15">
        <text>a ubiquinone + NADH + 5 H(+)(in) = a ubiquinol + NAD(+) + 4 H(+)(out)</text>
        <dbReference type="Rhea" id="RHEA:29091"/>
        <dbReference type="Rhea" id="RHEA-COMP:9565"/>
        <dbReference type="Rhea" id="RHEA-COMP:9566"/>
        <dbReference type="ChEBI" id="CHEBI:15378"/>
        <dbReference type="ChEBI" id="CHEBI:16389"/>
        <dbReference type="ChEBI" id="CHEBI:17976"/>
        <dbReference type="ChEBI" id="CHEBI:57540"/>
        <dbReference type="ChEBI" id="CHEBI:57945"/>
        <dbReference type="EC" id="7.1.1.2"/>
    </reaction>
</comment>
<evidence type="ECO:0000256" key="13">
    <source>
        <dbReference type="ARBA" id="ARBA00023136"/>
    </source>
</evidence>
<keyword evidence="6" id="KW-0679">Respiratory chain</keyword>
<keyword evidence="8" id="KW-1278">Translocase</keyword>
<name>A0A6B9PN23_9EUCA</name>
<comment type="subcellular location">
    <subcellularLocation>
        <location evidence="1">Mitochondrion membrane</location>
        <topology evidence="1">Multi-pass membrane protein</topology>
    </subcellularLocation>
</comment>
<evidence type="ECO:0000256" key="12">
    <source>
        <dbReference type="ARBA" id="ARBA00023128"/>
    </source>
</evidence>
<dbReference type="PANTHER" id="PTHR11435:SF1">
    <property type="entry name" value="NADH-UBIQUINONE OXIDOREDUCTASE CHAIN 6"/>
    <property type="match status" value="1"/>
</dbReference>
<evidence type="ECO:0000313" key="17">
    <source>
        <dbReference type="EMBL" id="QHD48043.1"/>
    </source>
</evidence>
<dbReference type="EC" id="7.1.1.2" evidence="3"/>
<keyword evidence="5" id="KW-0813">Transport</keyword>
<comment type="similarity">
    <text evidence="2">Belongs to the complex I subunit 6 family.</text>
</comment>
<feature type="transmembrane region" description="Helical" evidence="16">
    <location>
        <begin position="139"/>
        <end position="158"/>
    </location>
</feature>
<dbReference type="EMBL" id="MN732884">
    <property type="protein sequence ID" value="QHD48043.1"/>
    <property type="molecule type" value="Genomic_DNA"/>
</dbReference>
<evidence type="ECO:0000256" key="10">
    <source>
        <dbReference type="ARBA" id="ARBA00022989"/>
    </source>
</evidence>
<organism evidence="17">
    <name type="scientific">Leptalpheus forceps</name>
    <dbReference type="NCBI Taxonomy" id="576216"/>
    <lineage>
        <taxon>Eukaryota</taxon>
        <taxon>Metazoa</taxon>
        <taxon>Ecdysozoa</taxon>
        <taxon>Arthropoda</taxon>
        <taxon>Crustacea</taxon>
        <taxon>Multicrustacea</taxon>
        <taxon>Malacostraca</taxon>
        <taxon>Eumalacostraca</taxon>
        <taxon>Eucarida</taxon>
        <taxon>Decapoda</taxon>
        <taxon>Pleocyemata</taxon>
        <taxon>Caridea</taxon>
        <taxon>Alpheoidea</taxon>
        <taxon>Alpheidae</taxon>
        <taxon>Leptalpheus</taxon>
    </lineage>
</organism>
<evidence type="ECO:0000256" key="5">
    <source>
        <dbReference type="ARBA" id="ARBA00022448"/>
    </source>
</evidence>
<keyword evidence="10 16" id="KW-1133">Transmembrane helix</keyword>
<evidence type="ECO:0000256" key="11">
    <source>
        <dbReference type="ARBA" id="ARBA00023027"/>
    </source>
</evidence>
<keyword evidence="12 17" id="KW-0496">Mitochondrion</keyword>
<evidence type="ECO:0000256" key="14">
    <source>
        <dbReference type="ARBA" id="ARBA00031019"/>
    </source>
</evidence>
<feature type="transmembrane region" description="Helical" evidence="16">
    <location>
        <begin position="80"/>
        <end position="100"/>
    </location>
</feature>
<dbReference type="GO" id="GO:0008137">
    <property type="term" value="F:NADH dehydrogenase (ubiquinone) activity"/>
    <property type="evidence" value="ECO:0007669"/>
    <property type="project" value="UniProtKB-EC"/>
</dbReference>
<proteinExistence type="inferred from homology"/>
<keyword evidence="11" id="KW-0520">NAD</keyword>
<keyword evidence="7 16" id="KW-0812">Transmembrane</keyword>
<reference evidence="17" key="1">
    <citation type="submission" date="2019-11" db="EMBL/GenBank/DDBJ databases">
        <title>The complete mitochondrial genome of the symbiotic infaunal snapping shrimp Leptalpheus forceps (Decapoda, Alpheidae).</title>
        <authorList>
            <person name="Scioli J.A."/>
            <person name="Plouviez S."/>
            <person name="Felder D.L."/>
        </authorList>
    </citation>
    <scope>NUCLEOTIDE SEQUENCE</scope>
    <source>
        <tissue evidence="17">Abdominal</tissue>
    </source>
</reference>
<evidence type="ECO:0000256" key="4">
    <source>
        <dbReference type="ARBA" id="ARBA00021095"/>
    </source>
</evidence>
<evidence type="ECO:0000256" key="16">
    <source>
        <dbReference type="SAM" id="Phobius"/>
    </source>
</evidence>
<evidence type="ECO:0000256" key="1">
    <source>
        <dbReference type="ARBA" id="ARBA00004225"/>
    </source>
</evidence>
<keyword evidence="9" id="KW-0249">Electron transport</keyword>
<accession>A0A6B9PN23</accession>
<evidence type="ECO:0000256" key="15">
    <source>
        <dbReference type="ARBA" id="ARBA00049551"/>
    </source>
</evidence>
<evidence type="ECO:0000256" key="6">
    <source>
        <dbReference type="ARBA" id="ARBA00022660"/>
    </source>
</evidence>
<keyword evidence="13 16" id="KW-0472">Membrane</keyword>